<sequence>MATVVLLGTCDSKLEELLYLRDQILQAGEVDVTLIDLGRHPADHEAITISQPALLSRYYNNDCGPVSELPRGELVKLMSSLATEAVRDLHSSSSIHGIVAAGGSGGTAVAAPAMRNALPLGFPKLLVSTVTSGDVSPYVAESDITMMHSVVDIAGTNPLLRQVLANAGAMIAGAAKAYAARQMRDHVSEYLPHTEEGASSDQPPKKRVGITMFGVTTPAVELIRRHLTRSYPVEVFVFHATGTGGRAMEKMVREGQLDAVLDLTTTEFADYEAGGVMSAGEDRLRAAVGRGIPLLVSLGALDMVNFGPADTVPQRYLAAGRRLYEHNSAVTLMRVSEDEARKIGRHIASNLLLSEDQNAKSVPGKAKVVIPKGGLSLLSTPGQPFEDRAADEALFGALRDGLRGSSVEIIEDERHINDEGFAEFMAEELVRMMGLKGAENV</sequence>
<dbReference type="InterPro" id="IPR008322">
    <property type="entry name" value="UPF0261"/>
</dbReference>
<dbReference type="EMBL" id="MU865020">
    <property type="protein sequence ID" value="KAK4460088.1"/>
    <property type="molecule type" value="Genomic_DNA"/>
</dbReference>
<evidence type="ECO:0000313" key="4">
    <source>
        <dbReference type="Proteomes" id="UP001321749"/>
    </source>
</evidence>
<dbReference type="Pfam" id="PF23189">
    <property type="entry name" value="UPF0261_C"/>
    <property type="match status" value="1"/>
</dbReference>
<dbReference type="InterPro" id="IPR051353">
    <property type="entry name" value="Tobamovirus_resist_UPF0261"/>
</dbReference>
<feature type="domain" description="UPF0261" evidence="1">
    <location>
        <begin position="3"/>
        <end position="179"/>
    </location>
</feature>
<dbReference type="PANTHER" id="PTHR31862:SF1">
    <property type="entry name" value="UPF0261 DOMAIN PROTEIN (AFU_ORTHOLOGUE AFUA_1G10120)"/>
    <property type="match status" value="1"/>
</dbReference>
<dbReference type="InterPro" id="IPR044122">
    <property type="entry name" value="UPF0261_N"/>
</dbReference>
<evidence type="ECO:0000313" key="3">
    <source>
        <dbReference type="EMBL" id="KAK4460088.1"/>
    </source>
</evidence>
<evidence type="ECO:0000259" key="2">
    <source>
        <dbReference type="Pfam" id="PF23189"/>
    </source>
</evidence>
<name>A0AAV9HIB1_9PEZI</name>
<dbReference type="Gene3D" id="3.40.50.12020">
    <property type="entry name" value="Uncharacterised protein family UPF0261, NN domain"/>
    <property type="match status" value="1"/>
</dbReference>
<comment type="caution">
    <text evidence="3">The sequence shown here is derived from an EMBL/GenBank/DDBJ whole genome shotgun (WGS) entry which is preliminary data.</text>
</comment>
<dbReference type="Proteomes" id="UP001321749">
    <property type="component" value="Unassembled WGS sequence"/>
</dbReference>
<evidence type="ECO:0000259" key="1">
    <source>
        <dbReference type="Pfam" id="PF06792"/>
    </source>
</evidence>
<dbReference type="Gene3D" id="3.40.50.12030">
    <property type="entry name" value="Uncharacterised protein family UPF0261, NC domain"/>
    <property type="match status" value="1"/>
</dbReference>
<keyword evidence="4" id="KW-1185">Reference proteome</keyword>
<dbReference type="PANTHER" id="PTHR31862">
    <property type="entry name" value="UPF0261 DOMAIN PROTEIN (AFU_ORTHOLOGUE AFUA_1G10120)"/>
    <property type="match status" value="1"/>
</dbReference>
<dbReference type="PIRSF" id="PIRSF033271">
    <property type="entry name" value="UCP033271"/>
    <property type="match status" value="1"/>
</dbReference>
<accession>A0AAV9HIB1</accession>
<reference evidence="3" key="1">
    <citation type="journal article" date="2023" name="Mol. Phylogenet. Evol.">
        <title>Genome-scale phylogeny and comparative genomics of the fungal order Sordariales.</title>
        <authorList>
            <person name="Hensen N."/>
            <person name="Bonometti L."/>
            <person name="Westerberg I."/>
            <person name="Brannstrom I.O."/>
            <person name="Guillou S."/>
            <person name="Cros-Aarteil S."/>
            <person name="Calhoun S."/>
            <person name="Haridas S."/>
            <person name="Kuo A."/>
            <person name="Mondo S."/>
            <person name="Pangilinan J."/>
            <person name="Riley R."/>
            <person name="LaButti K."/>
            <person name="Andreopoulos B."/>
            <person name="Lipzen A."/>
            <person name="Chen C."/>
            <person name="Yan M."/>
            <person name="Daum C."/>
            <person name="Ng V."/>
            <person name="Clum A."/>
            <person name="Steindorff A."/>
            <person name="Ohm R.A."/>
            <person name="Martin F."/>
            <person name="Silar P."/>
            <person name="Natvig D.O."/>
            <person name="Lalanne C."/>
            <person name="Gautier V."/>
            <person name="Ament-Velasquez S.L."/>
            <person name="Kruys A."/>
            <person name="Hutchinson M.I."/>
            <person name="Powell A.J."/>
            <person name="Barry K."/>
            <person name="Miller A.N."/>
            <person name="Grigoriev I.V."/>
            <person name="Debuchy R."/>
            <person name="Gladieux P."/>
            <person name="Hiltunen Thoren M."/>
            <person name="Johannesson H."/>
        </authorList>
    </citation>
    <scope>NUCLEOTIDE SEQUENCE</scope>
    <source>
        <strain evidence="3">PSN324</strain>
    </source>
</reference>
<gene>
    <name evidence="3" type="ORF">QBC42DRAFT_333569</name>
</gene>
<proteinExistence type="predicted"/>
<organism evidence="3 4">
    <name type="scientific">Cladorrhinum samala</name>
    <dbReference type="NCBI Taxonomy" id="585594"/>
    <lineage>
        <taxon>Eukaryota</taxon>
        <taxon>Fungi</taxon>
        <taxon>Dikarya</taxon>
        <taxon>Ascomycota</taxon>
        <taxon>Pezizomycotina</taxon>
        <taxon>Sordariomycetes</taxon>
        <taxon>Sordariomycetidae</taxon>
        <taxon>Sordariales</taxon>
        <taxon>Podosporaceae</taxon>
        <taxon>Cladorrhinum</taxon>
    </lineage>
</organism>
<dbReference type="Pfam" id="PF06792">
    <property type="entry name" value="UPF0261"/>
    <property type="match status" value="1"/>
</dbReference>
<dbReference type="AlphaFoldDB" id="A0AAV9HIB1"/>
<reference evidence="3" key="2">
    <citation type="submission" date="2023-06" db="EMBL/GenBank/DDBJ databases">
        <authorList>
            <consortium name="Lawrence Berkeley National Laboratory"/>
            <person name="Mondo S.J."/>
            <person name="Hensen N."/>
            <person name="Bonometti L."/>
            <person name="Westerberg I."/>
            <person name="Brannstrom I.O."/>
            <person name="Guillou S."/>
            <person name="Cros-Aarteil S."/>
            <person name="Calhoun S."/>
            <person name="Haridas S."/>
            <person name="Kuo A."/>
            <person name="Pangilinan J."/>
            <person name="Riley R."/>
            <person name="Labutti K."/>
            <person name="Andreopoulos B."/>
            <person name="Lipzen A."/>
            <person name="Chen C."/>
            <person name="Yanf M."/>
            <person name="Daum C."/>
            <person name="Ng V."/>
            <person name="Clum A."/>
            <person name="Steindorff A."/>
            <person name="Ohm R."/>
            <person name="Martin F."/>
            <person name="Silar P."/>
            <person name="Natvig D."/>
            <person name="Lalanne C."/>
            <person name="Gautier V."/>
            <person name="Ament-Velasquez S.L."/>
            <person name="Kruys A."/>
            <person name="Hutchinson M.I."/>
            <person name="Powell A.J."/>
            <person name="Barry K."/>
            <person name="Miller A.N."/>
            <person name="Grigoriev I.V."/>
            <person name="Debuchy R."/>
            <person name="Gladieux P."/>
            <person name="Thoren M.H."/>
            <person name="Johannesson H."/>
        </authorList>
    </citation>
    <scope>NUCLEOTIDE SEQUENCE</scope>
    <source>
        <strain evidence="3">PSN324</strain>
    </source>
</reference>
<feature type="domain" description="UPF0261" evidence="2">
    <location>
        <begin position="205"/>
        <end position="433"/>
    </location>
</feature>
<protein>
    <submittedName>
        <fullName evidence="3">Uncharacterized protein</fullName>
    </submittedName>
</protein>
<dbReference type="NCBIfam" id="NF002674">
    <property type="entry name" value="PRK02399.1-2"/>
    <property type="match status" value="1"/>
</dbReference>
<dbReference type="InterPro" id="IPR056778">
    <property type="entry name" value="UPF0261_C"/>
</dbReference>
<dbReference type="CDD" id="cd15488">
    <property type="entry name" value="Tm-1-like"/>
    <property type="match status" value="1"/>
</dbReference>